<feature type="compositionally biased region" description="Low complexity" evidence="1">
    <location>
        <begin position="99"/>
        <end position="133"/>
    </location>
</feature>
<evidence type="ECO:0000313" key="4">
    <source>
        <dbReference type="Proteomes" id="UP000317371"/>
    </source>
</evidence>
<feature type="region of interest" description="Disordered" evidence="1">
    <location>
        <begin position="535"/>
        <end position="585"/>
    </location>
</feature>
<feature type="domain" description="LTD" evidence="2">
    <location>
        <begin position="762"/>
        <end position="906"/>
    </location>
</feature>
<protein>
    <submittedName>
        <fullName evidence="3">Lamin tail domain-containing protein</fullName>
    </submittedName>
</protein>
<feature type="compositionally biased region" description="Low complexity" evidence="1">
    <location>
        <begin position="715"/>
        <end position="724"/>
    </location>
</feature>
<reference evidence="3 4" key="1">
    <citation type="submission" date="2019-06" db="EMBL/GenBank/DDBJ databases">
        <title>Genome sequence of Litorilinea aerophila BAA-2444.</title>
        <authorList>
            <person name="Maclea K.S."/>
            <person name="Maurais E.G."/>
            <person name="Iannazzi L.C."/>
        </authorList>
    </citation>
    <scope>NUCLEOTIDE SEQUENCE [LARGE SCALE GENOMIC DNA]</scope>
    <source>
        <strain evidence="3 4">ATCC BAA-2444</strain>
    </source>
</reference>
<proteinExistence type="predicted"/>
<dbReference type="RefSeq" id="WP_141610889.1">
    <property type="nucleotide sequence ID" value="NZ_VIGC02000019.1"/>
</dbReference>
<feature type="region of interest" description="Disordered" evidence="1">
    <location>
        <begin position="1400"/>
        <end position="1473"/>
    </location>
</feature>
<feature type="compositionally biased region" description="Low complexity" evidence="1">
    <location>
        <begin position="756"/>
        <end position="770"/>
    </location>
</feature>
<feature type="compositionally biased region" description="Low complexity" evidence="1">
    <location>
        <begin position="566"/>
        <end position="575"/>
    </location>
</feature>
<gene>
    <name evidence="3" type="ORF">FKZ61_14610</name>
</gene>
<feature type="compositionally biased region" description="Pro residues" evidence="1">
    <location>
        <begin position="1426"/>
        <end position="1442"/>
    </location>
</feature>
<evidence type="ECO:0000313" key="3">
    <source>
        <dbReference type="EMBL" id="TQE94847.1"/>
    </source>
</evidence>
<dbReference type="PROSITE" id="PS51841">
    <property type="entry name" value="LTD"/>
    <property type="match status" value="5"/>
</dbReference>
<evidence type="ECO:0000259" key="2">
    <source>
        <dbReference type="PROSITE" id="PS51841"/>
    </source>
</evidence>
<sequence>MRLIPRAHRLLCRLFRRPRRPWPACLLTTLCLALLWTLWMNPPGLQANTIQGGEETPFPLDPPTPTATETPSPTPSPTATEVLTETPTPTETAPPSPTPTDTGTPTPTATETPSSTPSPTATETPTETPTPTETAPPSPTPTDTGTPTPTATETPSPTPSPTATETPTETPTSTPTLATTPTPPPNLRISEFLADPKAVTDAQGEWIELVNLEDVPVNLRDWILADLDRDWHPIATELWIPPGGYLVLARNSDPGANGGVQAQYQYTGLDLANGEDELLLISPDGVEVDRVLWGRERGLPTTPGASLERVDWYSGDAWQTATGPWPGSAGDWGSPGQPYVPAPPTPTATPIPPAPSDEPPPTSIPTPAPVSTSTLTPVSPTPVPTPTPTVPVAPPPRLRISEFLADPRVVADAQGEWIELVNLEDVPVNLQDWILADLDRDWHPIATELWIPPGGYLVLARNSDPGANGGVQAQYQYTGLDLANGEDELLLISPDGVEVDRVLWGRERPVQVVQGASLERTDWDSQTAWAVAEVPWPGSLGDRGSPGQPFRASLPTATPPPPTPSATPTATATRSGPPPGSPPRVFLSEIMGDPAAVSDRDGEWLELFNADEQPVNLSGWILADRGKDRHVIARDLWLQPGATVVLGRQADQDQNGGVPVDYVYDGFSLANDEDEVLLVAPWGAVVDQVAWGGNSGLRLPTGASLERTDLADPQAWQAASAPWPGSLGDRGSPGRPYQPTSPTAPTLSPGTPVPTPEATGTATPTPTATALPAPSLGDAWPLEPNGSMLVIDEVLYDGSAEEFVALYHSGDTPLDLGGWLLGDAEVPGDNEGLYALPAGYLLQPGATFVVARNGAAFRQRFGRAPDAELEESDPVVTTLARERTLASGTFALRDQGDEVVLLTPARRLADAVAFAEGEYGRLQLGGYLAAGPGQSLQRVPGPRFPGVTDVRERFLLGPPRPFEPRGTPLARAHPRPTLADGMVALWGTLAAFSNYSPGGTAPPHYVLAAGAAAGLDFVALADPHRVFLDVEGVAHALGMIAVPGWRWQGNDGRQAVVYAPQTVEAASWEGLSQWAGQQGWPLQALADVGPVDGAVAALTADTLAVPDGLARLFQRWSVAGRPLLPAGNHNPPLPALLPGQPRYTGLAVRQADVDGVLEALRARRGWLTSAAGLWVTLQAEEPDGQRTWMGQSIAPANQVVLHVRYGDQAGEALGVAIWQDGQPVRQLDIPSPDGHWILNLPAVPGSWLAAVVTQADGDFAVTAPLQVRTGGGGQVLLNEVLPAPAGDLNGDGVVDSDDEFIELYNPGNGPVSLVGWQLVDGLESMALAGDAQASARRFVFGPGRYLNGRSRLVLWRRESGLSLNNDQDGIRLLDPTGAVVDQVAWHSFPGWGTALARLPDGSEQWSTTSAATPGQANQGSAETVPFTPPSGPPPLPSPPPPASKGEDEDERPAQKAAEGQAPGPPGSLAEAKRRGLEATVEFRAQVVAPPGLFNSAIYVAEPALDAQGNPLPLAGLGIQVYLNSGDFLPMEEGSWVLVRGVLKSFRGEMELRAESPEQIWPFQVGTPLQPLPVRVADIGESLEGRLVTFQGVVSGWQGDSIFLADPDQPEAEAVRVTVRSSLGWRRPYVNRGERWQVTGIVSQFAREHPWNGGYRVLVRYPEDLRELDRP</sequence>
<feature type="domain" description="LTD" evidence="2">
    <location>
        <begin position="568"/>
        <end position="693"/>
    </location>
</feature>
<feature type="compositionally biased region" description="Pro residues" evidence="1">
    <location>
        <begin position="338"/>
        <end position="368"/>
    </location>
</feature>
<comment type="caution">
    <text evidence="3">The sequence shown here is derived from an EMBL/GenBank/DDBJ whole genome shotgun (WGS) entry which is preliminary data.</text>
</comment>
<dbReference type="SUPFAM" id="SSF74853">
    <property type="entry name" value="Lamin A/C globular tail domain"/>
    <property type="match status" value="5"/>
</dbReference>
<name>A0A540VDN5_9CHLR</name>
<feature type="compositionally biased region" description="Pro residues" evidence="1">
    <location>
        <begin position="379"/>
        <end position="394"/>
    </location>
</feature>
<feature type="compositionally biased region" description="Polar residues" evidence="1">
    <location>
        <begin position="738"/>
        <end position="748"/>
    </location>
</feature>
<organism evidence="3 4">
    <name type="scientific">Litorilinea aerophila</name>
    <dbReference type="NCBI Taxonomy" id="1204385"/>
    <lineage>
        <taxon>Bacteria</taxon>
        <taxon>Bacillati</taxon>
        <taxon>Chloroflexota</taxon>
        <taxon>Caldilineae</taxon>
        <taxon>Caldilineales</taxon>
        <taxon>Caldilineaceae</taxon>
        <taxon>Litorilinea</taxon>
    </lineage>
</organism>
<dbReference type="OrthoDB" id="151979at2"/>
<dbReference type="InParanoid" id="A0A540VDN5"/>
<dbReference type="EMBL" id="VIGC01000019">
    <property type="protein sequence ID" value="TQE94847.1"/>
    <property type="molecule type" value="Genomic_DNA"/>
</dbReference>
<feature type="region of interest" description="Disordered" evidence="1">
    <location>
        <begin position="321"/>
        <end position="394"/>
    </location>
</feature>
<feature type="compositionally biased region" description="Polar residues" evidence="1">
    <location>
        <begin position="1403"/>
        <end position="1421"/>
    </location>
</feature>
<dbReference type="Gene3D" id="2.60.40.1260">
    <property type="entry name" value="Lamin Tail domain"/>
    <property type="match status" value="3"/>
</dbReference>
<dbReference type="InterPro" id="IPR001322">
    <property type="entry name" value="Lamin_tail_dom"/>
</dbReference>
<evidence type="ECO:0000256" key="1">
    <source>
        <dbReference type="SAM" id="MobiDB-lite"/>
    </source>
</evidence>
<dbReference type="Pfam" id="PF00932">
    <property type="entry name" value="LTD"/>
    <property type="match status" value="5"/>
</dbReference>
<feature type="domain" description="LTD" evidence="2">
    <location>
        <begin position="173"/>
        <end position="295"/>
    </location>
</feature>
<feature type="region of interest" description="Disordered" evidence="1">
    <location>
        <begin position="715"/>
        <end position="770"/>
    </location>
</feature>
<feature type="compositionally biased region" description="Low complexity" evidence="1">
    <location>
        <begin position="369"/>
        <end position="378"/>
    </location>
</feature>
<feature type="domain" description="LTD" evidence="2">
    <location>
        <begin position="1261"/>
        <end position="1390"/>
    </location>
</feature>
<feature type="region of interest" description="Disordered" evidence="1">
    <location>
        <begin position="48"/>
        <end position="187"/>
    </location>
</feature>
<feature type="domain" description="LTD" evidence="2">
    <location>
        <begin position="385"/>
        <end position="506"/>
    </location>
</feature>
<accession>A0A540VDN5</accession>
<keyword evidence="4" id="KW-1185">Reference proteome</keyword>
<feature type="compositionally biased region" description="Low complexity" evidence="1">
    <location>
        <begin position="66"/>
        <end position="91"/>
    </location>
</feature>
<dbReference type="InterPro" id="IPR036415">
    <property type="entry name" value="Lamin_tail_dom_sf"/>
</dbReference>
<feature type="compositionally biased region" description="Low complexity" evidence="1">
    <location>
        <begin position="141"/>
        <end position="180"/>
    </location>
</feature>
<dbReference type="Proteomes" id="UP000317371">
    <property type="component" value="Unassembled WGS sequence"/>
</dbReference>